<dbReference type="RefSeq" id="WP_099520599.1">
    <property type="nucleotide sequence ID" value="NZ_CP016808.1"/>
</dbReference>
<evidence type="ECO:0000256" key="2">
    <source>
        <dbReference type="ARBA" id="ARBA00010157"/>
    </source>
</evidence>
<feature type="transmembrane region" description="Helical" evidence="7">
    <location>
        <begin position="662"/>
        <end position="685"/>
    </location>
</feature>
<evidence type="ECO:0000259" key="8">
    <source>
        <dbReference type="PROSITE" id="PS50156"/>
    </source>
</evidence>
<evidence type="ECO:0000256" key="3">
    <source>
        <dbReference type="ARBA" id="ARBA00022475"/>
    </source>
</evidence>
<dbReference type="Pfam" id="PF03176">
    <property type="entry name" value="MMPL"/>
    <property type="match status" value="2"/>
</dbReference>
<evidence type="ECO:0000256" key="1">
    <source>
        <dbReference type="ARBA" id="ARBA00004651"/>
    </source>
</evidence>
<evidence type="ECO:0000256" key="7">
    <source>
        <dbReference type="SAM" id="Phobius"/>
    </source>
</evidence>
<dbReference type="InterPro" id="IPR004869">
    <property type="entry name" value="MMPL_dom"/>
</dbReference>
<keyword evidence="5 7" id="KW-1133">Transmembrane helix</keyword>
<dbReference type="GO" id="GO:0005886">
    <property type="term" value="C:plasma membrane"/>
    <property type="evidence" value="ECO:0007669"/>
    <property type="project" value="UniProtKB-SubCell"/>
</dbReference>
<dbReference type="PROSITE" id="PS50156">
    <property type="entry name" value="SSD"/>
    <property type="match status" value="1"/>
</dbReference>
<comment type="similarity">
    <text evidence="2">Belongs to the resistance-nodulation-cell division (RND) (TC 2.A.6) family. MmpL subfamily.</text>
</comment>
<feature type="transmembrane region" description="Helical" evidence="7">
    <location>
        <begin position="565"/>
        <end position="582"/>
    </location>
</feature>
<feature type="transmembrane region" description="Helical" evidence="7">
    <location>
        <begin position="227"/>
        <end position="248"/>
    </location>
</feature>
<evidence type="ECO:0000256" key="5">
    <source>
        <dbReference type="ARBA" id="ARBA00022989"/>
    </source>
</evidence>
<gene>
    <name evidence="9" type="ORF">BBD42_26080</name>
</gene>
<proteinExistence type="inferred from homology"/>
<feature type="transmembrane region" description="Helical" evidence="7">
    <location>
        <begin position="691"/>
        <end position="714"/>
    </location>
</feature>
<evidence type="ECO:0000313" key="9">
    <source>
        <dbReference type="EMBL" id="ANY69570.1"/>
    </source>
</evidence>
<dbReference type="InterPro" id="IPR050545">
    <property type="entry name" value="Mycobact_MmpL"/>
</dbReference>
<feature type="transmembrane region" description="Helical" evidence="7">
    <location>
        <begin position="202"/>
        <end position="220"/>
    </location>
</feature>
<keyword evidence="3" id="KW-1003">Cell membrane</keyword>
<organism evidence="9">
    <name type="scientific">Paenibacillus sp. BIHB 4019</name>
    <dbReference type="NCBI Taxonomy" id="1870819"/>
    <lineage>
        <taxon>Bacteria</taxon>
        <taxon>Bacillati</taxon>
        <taxon>Bacillota</taxon>
        <taxon>Bacilli</taxon>
        <taxon>Bacillales</taxon>
        <taxon>Paenibacillaceae</taxon>
        <taxon>Paenibacillus</taxon>
    </lineage>
</organism>
<keyword evidence="6 7" id="KW-0472">Membrane</keyword>
<comment type="subcellular location">
    <subcellularLocation>
        <location evidence="1">Cell membrane</location>
        <topology evidence="1">Multi-pass membrane protein</topology>
    </subcellularLocation>
</comment>
<feature type="transmembrane region" description="Helical" evidence="7">
    <location>
        <begin position="589"/>
        <end position="610"/>
    </location>
</feature>
<evidence type="ECO:0000256" key="6">
    <source>
        <dbReference type="ARBA" id="ARBA00023136"/>
    </source>
</evidence>
<keyword evidence="4 7" id="KW-0812">Transmembrane</keyword>
<dbReference type="EMBL" id="CP016808">
    <property type="protein sequence ID" value="ANY69570.1"/>
    <property type="molecule type" value="Genomic_DNA"/>
</dbReference>
<dbReference type="InterPro" id="IPR000731">
    <property type="entry name" value="SSD"/>
</dbReference>
<dbReference type="PANTHER" id="PTHR33406">
    <property type="entry name" value="MEMBRANE PROTEIN MJ1562-RELATED"/>
    <property type="match status" value="1"/>
</dbReference>
<protein>
    <recommendedName>
        <fullName evidence="8">SSD domain-containing protein</fullName>
    </recommendedName>
</protein>
<evidence type="ECO:0000256" key="4">
    <source>
        <dbReference type="ARBA" id="ARBA00022692"/>
    </source>
</evidence>
<feature type="transmembrane region" description="Helical" evidence="7">
    <location>
        <begin position="332"/>
        <end position="355"/>
    </location>
</feature>
<dbReference type="PANTHER" id="PTHR33406:SF6">
    <property type="entry name" value="MEMBRANE PROTEIN YDGH-RELATED"/>
    <property type="match status" value="1"/>
</dbReference>
<dbReference type="SUPFAM" id="SSF82866">
    <property type="entry name" value="Multidrug efflux transporter AcrB transmembrane domain"/>
    <property type="match status" value="2"/>
</dbReference>
<reference evidence="9" key="1">
    <citation type="submission" date="2016-08" db="EMBL/GenBank/DDBJ databases">
        <title>Complete Genome Seqeunce of Paenibacillus sp. BIHB 4019 from tea rhizoplane.</title>
        <authorList>
            <person name="Thakur R."/>
            <person name="Swarnkar M.K."/>
            <person name="Gulati A."/>
        </authorList>
    </citation>
    <scope>NUCLEOTIDE SEQUENCE [LARGE SCALE GENOMIC DNA]</scope>
    <source>
        <strain evidence="9">BIHB4019</strain>
    </source>
</reference>
<accession>A0A1B2DPD3</accession>
<feature type="transmembrane region" description="Helical" evidence="7">
    <location>
        <begin position="20"/>
        <end position="38"/>
    </location>
</feature>
<dbReference type="Gene3D" id="1.20.1640.10">
    <property type="entry name" value="Multidrug efflux transporter AcrB transmembrane domain"/>
    <property type="match status" value="2"/>
</dbReference>
<name>A0A1B2DPD3_9BACL</name>
<feature type="domain" description="SSD" evidence="8">
    <location>
        <begin position="592"/>
        <end position="720"/>
    </location>
</feature>
<feature type="transmembrane region" description="Helical" evidence="7">
    <location>
        <begin position="622"/>
        <end position="641"/>
    </location>
</feature>
<feature type="transmembrane region" description="Helical" evidence="7">
    <location>
        <begin position="260"/>
        <end position="282"/>
    </location>
</feature>
<sequence>MGVMLEKLGSAVAGRRTRWITVIVWIVLAGALTMWLPAVGGQEKNNAPNLETDSPSVLADQLIKDKFPNGAGVPALLVWHRDAGLTEEDYALIQKTSQLLSEQPLPEQGELLPLHQMPAPALSKLASEDGGTLVQPITFAENTDTEILRSNLEKMQELVKEAAGGTSPFDAATTGVDALSARISGPVGIQVDASALFKGADVSLLIATVLIVLILLLLIYRSPILAVVPIVGVGFAYLVTSPILGWLASEGWITVDAQAISIMTVLLFGAGTDYCLFFISHFRQELEREDNKMTALKIAFRDASGAIAMSGFTVVLSLLALLAAKYGAYQRFAIPFSLSIFIMGIASLTLVPALLSIMGRASFFPFIPRTEGMQQQRAEKRSKPFRPRRQGSKLGTAVGSLVVAKPWTVVIASVIFLGALAGFAPQVKFTYDLLSSFPKDMPSREGFDTISTAFTPGQLAPITVAAQTEGKPVELVASLSDMDLVDSVSEPVQSEEDPNLQSVQVTLNINPYSQEAMDLVPLLRGAAEEALDKAGVESAAAKVWVGGQTATQHDSQLLTDRDNKVIIPLVIGMILVLLIVYLRSIVAALYLIATVLLSFGSALGLGWIILHYGMGAEAIQGAIPLYAFVFLIALGEDYNIFMISSIWKKKAKMPLKQAIREGVAETGGVITSAGLILAATFAVLATLPIQVLVQFGVITAIGVLMDTFIVRPFLVPAITTLLGKKAFWPARTELVEAEKSKPGKQKQIV</sequence>
<dbReference type="AlphaFoldDB" id="A0A1B2DPD3"/>
<feature type="transmembrane region" description="Helical" evidence="7">
    <location>
        <begin position="394"/>
        <end position="424"/>
    </location>
</feature>
<feature type="transmembrane region" description="Helical" evidence="7">
    <location>
        <begin position="303"/>
        <end position="326"/>
    </location>
</feature>